<protein>
    <recommendedName>
        <fullName evidence="5">DNA 3'-5' helicase II</fullName>
    </recommendedName>
</protein>
<evidence type="ECO:0000256" key="3">
    <source>
        <dbReference type="ARBA" id="ARBA00022806"/>
    </source>
</evidence>
<sequence>MPAEIDLSAFPRGSVTAPAGCGKTQLIADTLAAHTDAKPILILTHTNAGVAALRSRLQRAHIQTSKYQVATLDGFAMRLISKFPKRSGHDPAILLLENRAHDYPAIRNAAGLLLHSGHISTVIRASYSRLLVDEYQDCNQSQHVIVAWLAQSVPTYVLGDPMQAIFGFRGNSLVNWQTDVIPRFPSIGNLDTPWRWRRANTEQLGRWLLELRQPLAAGEGIDLRNAPQEVEWIAIRPETAEAQRRNAALVRIRDGESALIIGDSANPASRFRLSSQTPGATAVENVELSELISFARSFDPTSDQALNQLVDLAASVMTGVGAAALMGRVAIIMGGRNRTEPTAIERSAVDFHQAPSLAAAACLLERFGAQAGTHVYRPEVFRACLNALRIAAAGTHSLRDAAMQVRERNRVLGRPLSRRAVGSTLLLKGLESDIAVILNPSQMDANNLYVAMTRGAKKLVICSETPILTPRR</sequence>
<dbReference type="Proteomes" id="UP000516786">
    <property type="component" value="Chromosome"/>
</dbReference>
<reference evidence="7 8" key="1">
    <citation type="submission" date="2020-09" db="EMBL/GenBank/DDBJ databases">
        <title>Co-existence of a novel multidrug-resistance efflux pump with carbapenem resistance gene blaVIM-2 in one megaplasmid in Pseudomonas putida.</title>
        <authorList>
            <person name="Peng K."/>
            <person name="Li R."/>
        </authorList>
    </citation>
    <scope>NUCLEOTIDE SEQUENCE [LARGE SCALE GENOMIC DNA]</scope>
    <source>
        <strain evidence="7 8">ZXPA-20</strain>
    </source>
</reference>
<accession>A0ABD7BJI5</accession>
<dbReference type="PANTHER" id="PTHR11070">
    <property type="entry name" value="UVRD / RECB / PCRA DNA HELICASE FAMILY MEMBER"/>
    <property type="match status" value="1"/>
</dbReference>
<feature type="domain" description="UvrD-like helicase ATP-binding" evidence="6">
    <location>
        <begin position="99"/>
        <end position="174"/>
    </location>
</feature>
<dbReference type="GO" id="GO:0005524">
    <property type="term" value="F:ATP binding"/>
    <property type="evidence" value="ECO:0007669"/>
    <property type="project" value="UniProtKB-KW"/>
</dbReference>
<keyword evidence="2" id="KW-0378">Hydrolase</keyword>
<gene>
    <name evidence="7" type="ORF">ID616_14580</name>
</gene>
<dbReference type="RefSeq" id="WP_191087787.1">
    <property type="nucleotide sequence ID" value="NZ_CP061723.1"/>
</dbReference>
<keyword evidence="4" id="KW-0067">ATP-binding</keyword>
<evidence type="ECO:0000256" key="1">
    <source>
        <dbReference type="ARBA" id="ARBA00022741"/>
    </source>
</evidence>
<evidence type="ECO:0000259" key="6">
    <source>
        <dbReference type="Pfam" id="PF00580"/>
    </source>
</evidence>
<dbReference type="Pfam" id="PF00580">
    <property type="entry name" value="UvrD-helicase"/>
    <property type="match status" value="2"/>
</dbReference>
<evidence type="ECO:0000313" key="7">
    <source>
        <dbReference type="EMBL" id="QOD00831.1"/>
    </source>
</evidence>
<feature type="domain" description="UvrD-like helicase ATP-binding" evidence="6">
    <location>
        <begin position="15"/>
        <end position="97"/>
    </location>
</feature>
<dbReference type="InterPro" id="IPR000212">
    <property type="entry name" value="DNA_helicase_UvrD/REP"/>
</dbReference>
<name>A0ABD7BJI5_PSEPU</name>
<evidence type="ECO:0000256" key="5">
    <source>
        <dbReference type="ARBA" id="ARBA00034923"/>
    </source>
</evidence>
<keyword evidence="1" id="KW-0547">Nucleotide-binding</keyword>
<keyword evidence="3" id="KW-0347">Helicase</keyword>
<dbReference type="GO" id="GO:0016787">
    <property type="term" value="F:hydrolase activity"/>
    <property type="evidence" value="ECO:0007669"/>
    <property type="project" value="UniProtKB-KW"/>
</dbReference>
<dbReference type="AlphaFoldDB" id="A0ABD7BJI5"/>
<evidence type="ECO:0000313" key="8">
    <source>
        <dbReference type="Proteomes" id="UP000516786"/>
    </source>
</evidence>
<dbReference type="Gene3D" id="3.40.50.300">
    <property type="entry name" value="P-loop containing nucleotide triphosphate hydrolases"/>
    <property type="match status" value="1"/>
</dbReference>
<dbReference type="PANTHER" id="PTHR11070:SF2">
    <property type="entry name" value="ATP-DEPENDENT DNA HELICASE SRS2"/>
    <property type="match status" value="1"/>
</dbReference>
<evidence type="ECO:0000256" key="2">
    <source>
        <dbReference type="ARBA" id="ARBA00022801"/>
    </source>
</evidence>
<evidence type="ECO:0000256" key="4">
    <source>
        <dbReference type="ARBA" id="ARBA00022840"/>
    </source>
</evidence>
<organism evidence="7 8">
    <name type="scientific">Pseudomonas putida</name>
    <name type="common">Arthrobacter siderocapsulatus</name>
    <dbReference type="NCBI Taxonomy" id="303"/>
    <lineage>
        <taxon>Bacteria</taxon>
        <taxon>Pseudomonadati</taxon>
        <taxon>Pseudomonadota</taxon>
        <taxon>Gammaproteobacteria</taxon>
        <taxon>Pseudomonadales</taxon>
        <taxon>Pseudomonadaceae</taxon>
        <taxon>Pseudomonas</taxon>
    </lineage>
</organism>
<dbReference type="SUPFAM" id="SSF52540">
    <property type="entry name" value="P-loop containing nucleoside triphosphate hydrolases"/>
    <property type="match status" value="1"/>
</dbReference>
<dbReference type="InterPro" id="IPR027417">
    <property type="entry name" value="P-loop_NTPase"/>
</dbReference>
<dbReference type="InterPro" id="IPR014016">
    <property type="entry name" value="UvrD-like_ATP-bd"/>
</dbReference>
<dbReference type="GO" id="GO:0003678">
    <property type="term" value="F:DNA helicase activity"/>
    <property type="evidence" value="ECO:0007669"/>
    <property type="project" value="UniProtKB-ARBA"/>
</dbReference>
<proteinExistence type="predicted"/>
<dbReference type="EMBL" id="CP061723">
    <property type="protein sequence ID" value="QOD00831.1"/>
    <property type="molecule type" value="Genomic_DNA"/>
</dbReference>